<keyword evidence="8 10" id="KW-0694">RNA-binding</keyword>
<dbReference type="Gene3D" id="3.40.50.300">
    <property type="entry name" value="P-loop containing nucleotide triphosphate hydrolases"/>
    <property type="match status" value="1"/>
</dbReference>
<feature type="domain" description="CP-type G" evidence="12">
    <location>
        <begin position="57"/>
        <end position="218"/>
    </location>
</feature>
<dbReference type="NCBIfam" id="TIGR00157">
    <property type="entry name" value="ribosome small subunit-dependent GTPase A"/>
    <property type="match status" value="1"/>
</dbReference>
<evidence type="ECO:0000256" key="5">
    <source>
        <dbReference type="ARBA" id="ARBA00022741"/>
    </source>
</evidence>
<dbReference type="InterPro" id="IPR010914">
    <property type="entry name" value="RsgA_GTPase_dom"/>
</dbReference>
<keyword evidence="2 10" id="KW-0690">Ribosome biogenesis</keyword>
<dbReference type="GO" id="GO:0042274">
    <property type="term" value="P:ribosomal small subunit biogenesis"/>
    <property type="evidence" value="ECO:0007669"/>
    <property type="project" value="UniProtKB-UniRule"/>
</dbReference>
<evidence type="ECO:0000256" key="1">
    <source>
        <dbReference type="ARBA" id="ARBA00022490"/>
    </source>
</evidence>
<dbReference type="InterPro" id="IPR027417">
    <property type="entry name" value="P-loop_NTPase"/>
</dbReference>
<feature type="binding site" evidence="10">
    <location>
        <position position="242"/>
    </location>
    <ligand>
        <name>Zn(2+)</name>
        <dbReference type="ChEBI" id="CHEBI:29105"/>
    </ligand>
</feature>
<dbReference type="GO" id="GO:0003924">
    <property type="term" value="F:GTPase activity"/>
    <property type="evidence" value="ECO:0007669"/>
    <property type="project" value="UniProtKB-UniRule"/>
</dbReference>
<dbReference type="InterPro" id="IPR004881">
    <property type="entry name" value="Ribosome_biogen_GTPase_RsgA"/>
</dbReference>
<comment type="function">
    <text evidence="10">One of several proteins that assist in the late maturation steps of the functional core of the 30S ribosomal subunit. Helps release RbfA from mature subunits. May play a role in the assembly of ribosomal proteins into the subunit. Circularly permuted GTPase that catalyzes slow GTP hydrolysis, GTPase activity is stimulated by the 30S ribosomal subunit.</text>
</comment>
<feature type="domain" description="EngC GTPase" evidence="11">
    <location>
        <begin position="66"/>
        <end position="216"/>
    </location>
</feature>
<keyword evidence="5 10" id="KW-0547">Nucleotide-binding</keyword>
<dbReference type="HAMAP" id="MF_01820">
    <property type="entry name" value="GTPase_RsgA"/>
    <property type="match status" value="1"/>
</dbReference>
<evidence type="ECO:0000256" key="3">
    <source>
        <dbReference type="ARBA" id="ARBA00022723"/>
    </source>
</evidence>
<accession>A0A0R2NHG1</accession>
<feature type="binding site" evidence="10">
    <location>
        <begin position="160"/>
        <end position="168"/>
    </location>
    <ligand>
        <name>GTP</name>
        <dbReference type="ChEBI" id="CHEBI:37565"/>
    </ligand>
</feature>
<feature type="binding site" evidence="10">
    <location>
        <position position="255"/>
    </location>
    <ligand>
        <name>Zn(2+)</name>
        <dbReference type="ChEBI" id="CHEBI:29105"/>
    </ligand>
</feature>
<dbReference type="GO" id="GO:0046872">
    <property type="term" value="F:metal ion binding"/>
    <property type="evidence" value="ECO:0007669"/>
    <property type="project" value="UniProtKB-KW"/>
</dbReference>
<keyword evidence="1 10" id="KW-0963">Cytoplasm</keyword>
<sequence length="316" mass="35011">MDQNGNEKLAKLSGQLMYNDKRPVVGDYVNGSPQQDFVLIEQIEPRKSKLTRQTQGTDQREHVIAANLDYVFITMSLNDDFSLTRLDRYTTLVWDSGASPVIVLTKADLVSDDERTDLVEQVEDNSIGVPIIITEQDQVAETLQQFEPYLNNHQNIAFVGSSGVGKSTLVNLLMQRVVAKTKGIRADDSKGRHTTTSSALHLLDNGSRVIDTPGIRTVGVANVDEAATQQSFADIMELAANCRFKDCQHNQEPGCAVKAAIEAGELSSSRLNSFRKLQFESQYAGLTAKQIEKTKMDRMFSSVGGAKQFKKQLKHK</sequence>
<dbReference type="InterPro" id="IPR030378">
    <property type="entry name" value="G_CP_dom"/>
</dbReference>
<evidence type="ECO:0000259" key="12">
    <source>
        <dbReference type="PROSITE" id="PS51721"/>
    </source>
</evidence>
<feature type="binding site" evidence="10">
    <location>
        <position position="249"/>
    </location>
    <ligand>
        <name>Zn(2+)</name>
        <dbReference type="ChEBI" id="CHEBI:29105"/>
    </ligand>
</feature>
<keyword evidence="9 10" id="KW-0342">GTP-binding</keyword>
<evidence type="ECO:0000259" key="11">
    <source>
        <dbReference type="PROSITE" id="PS50936"/>
    </source>
</evidence>
<protein>
    <recommendedName>
        <fullName evidence="10">Small ribosomal subunit biogenesis GTPase RsgA</fullName>
        <ecNumber evidence="10">3.6.1.-</ecNumber>
    </recommendedName>
</protein>
<evidence type="ECO:0000256" key="4">
    <source>
        <dbReference type="ARBA" id="ARBA00022730"/>
    </source>
</evidence>
<keyword evidence="3 10" id="KW-0479">Metal-binding</keyword>
<evidence type="ECO:0000256" key="10">
    <source>
        <dbReference type="HAMAP-Rule" id="MF_01820"/>
    </source>
</evidence>
<evidence type="ECO:0000256" key="9">
    <source>
        <dbReference type="ARBA" id="ARBA00023134"/>
    </source>
</evidence>
<dbReference type="Proteomes" id="UP000051249">
    <property type="component" value="Unassembled WGS sequence"/>
</dbReference>
<evidence type="ECO:0000256" key="8">
    <source>
        <dbReference type="ARBA" id="ARBA00022884"/>
    </source>
</evidence>
<evidence type="ECO:0000256" key="2">
    <source>
        <dbReference type="ARBA" id="ARBA00022517"/>
    </source>
</evidence>
<dbReference type="AlphaFoldDB" id="A0A0R2NHG1"/>
<dbReference type="Pfam" id="PF03193">
    <property type="entry name" value="RsgA_GTPase"/>
    <property type="match status" value="1"/>
</dbReference>
<name>A0A0R2NHG1_9LACO</name>
<keyword evidence="4 10" id="KW-0699">rRNA-binding</keyword>
<evidence type="ECO:0000313" key="13">
    <source>
        <dbReference type="EMBL" id="KRO25239.1"/>
    </source>
</evidence>
<dbReference type="GO" id="GO:0019843">
    <property type="term" value="F:rRNA binding"/>
    <property type="evidence" value="ECO:0007669"/>
    <property type="project" value="UniProtKB-KW"/>
</dbReference>
<evidence type="ECO:0000256" key="7">
    <source>
        <dbReference type="ARBA" id="ARBA00022833"/>
    </source>
</evidence>
<gene>
    <name evidence="10" type="primary">rsgA</name>
    <name evidence="13" type="ORF">IV88_GL000368</name>
</gene>
<dbReference type="PANTHER" id="PTHR32120">
    <property type="entry name" value="SMALL RIBOSOMAL SUBUNIT BIOGENESIS GTPASE RSGA"/>
    <property type="match status" value="1"/>
</dbReference>
<keyword evidence="6 10" id="KW-0378">Hydrolase</keyword>
<dbReference type="Gene3D" id="1.10.40.50">
    <property type="entry name" value="Probable gtpase engc, domain 3"/>
    <property type="match status" value="1"/>
</dbReference>
<dbReference type="EMBL" id="JQCQ01000014">
    <property type="protein sequence ID" value="KRO25239.1"/>
    <property type="molecule type" value="Genomic_DNA"/>
</dbReference>
<dbReference type="SUPFAM" id="SSF52540">
    <property type="entry name" value="P-loop containing nucleoside triphosphate hydrolases"/>
    <property type="match status" value="1"/>
</dbReference>
<dbReference type="GO" id="GO:0005737">
    <property type="term" value="C:cytoplasm"/>
    <property type="evidence" value="ECO:0007669"/>
    <property type="project" value="UniProtKB-SubCell"/>
</dbReference>
<proteinExistence type="inferred from homology"/>
<dbReference type="PROSITE" id="PS51721">
    <property type="entry name" value="G_CP"/>
    <property type="match status" value="1"/>
</dbReference>
<organism evidence="13 14">
    <name type="scientific">Pediococcus argentinicus</name>
    <dbReference type="NCBI Taxonomy" id="480391"/>
    <lineage>
        <taxon>Bacteria</taxon>
        <taxon>Bacillati</taxon>
        <taxon>Bacillota</taxon>
        <taxon>Bacilli</taxon>
        <taxon>Lactobacillales</taxon>
        <taxon>Lactobacillaceae</taxon>
        <taxon>Pediococcus</taxon>
    </lineage>
</organism>
<comment type="cofactor">
    <cofactor evidence="10">
        <name>Zn(2+)</name>
        <dbReference type="ChEBI" id="CHEBI:29105"/>
    </cofactor>
    <text evidence="10">Binds 1 zinc ion per subunit.</text>
</comment>
<feature type="binding site" evidence="10">
    <location>
        <begin position="105"/>
        <end position="108"/>
    </location>
    <ligand>
        <name>GTP</name>
        <dbReference type="ChEBI" id="CHEBI:37565"/>
    </ligand>
</feature>
<dbReference type="EC" id="3.6.1.-" evidence="10"/>
<dbReference type="PATRIC" id="fig|480391.4.peg.372"/>
<dbReference type="PANTHER" id="PTHR32120:SF10">
    <property type="entry name" value="SMALL RIBOSOMAL SUBUNIT BIOGENESIS GTPASE RSGA"/>
    <property type="match status" value="1"/>
</dbReference>
<dbReference type="PROSITE" id="PS50936">
    <property type="entry name" value="ENGC_GTPASE"/>
    <property type="match status" value="1"/>
</dbReference>
<comment type="caution">
    <text evidence="13">The sequence shown here is derived from an EMBL/GenBank/DDBJ whole genome shotgun (WGS) entry which is preliminary data.</text>
</comment>
<evidence type="ECO:0000256" key="6">
    <source>
        <dbReference type="ARBA" id="ARBA00022801"/>
    </source>
</evidence>
<keyword evidence="14" id="KW-1185">Reference proteome</keyword>
<comment type="subcellular location">
    <subcellularLocation>
        <location evidence="10">Cytoplasm</location>
    </subcellularLocation>
</comment>
<dbReference type="GO" id="GO:0005525">
    <property type="term" value="F:GTP binding"/>
    <property type="evidence" value="ECO:0007669"/>
    <property type="project" value="UniProtKB-UniRule"/>
</dbReference>
<comment type="subunit">
    <text evidence="10">Monomer. Associates with 30S ribosomal subunit, binds 16S rRNA.</text>
</comment>
<reference evidence="13 14" key="1">
    <citation type="journal article" date="2015" name="Genome Announc.">
        <title>Expanding the biotechnology potential of lactobacilli through comparative genomics of 213 strains and associated genera.</title>
        <authorList>
            <person name="Sun Z."/>
            <person name="Harris H.M."/>
            <person name="McCann A."/>
            <person name="Guo C."/>
            <person name="Argimon S."/>
            <person name="Zhang W."/>
            <person name="Yang X."/>
            <person name="Jeffery I.B."/>
            <person name="Cooney J.C."/>
            <person name="Kagawa T.F."/>
            <person name="Liu W."/>
            <person name="Song Y."/>
            <person name="Salvetti E."/>
            <person name="Wrobel A."/>
            <person name="Rasinkangas P."/>
            <person name="Parkhill J."/>
            <person name="Rea M.C."/>
            <person name="O'Sullivan O."/>
            <person name="Ritari J."/>
            <person name="Douillard F.P."/>
            <person name="Paul Ross R."/>
            <person name="Yang R."/>
            <person name="Briner A.E."/>
            <person name="Felis G.E."/>
            <person name="de Vos W.M."/>
            <person name="Barrangou R."/>
            <person name="Klaenhammer T.R."/>
            <person name="Caufield P.W."/>
            <person name="Cui Y."/>
            <person name="Zhang H."/>
            <person name="O'Toole P.W."/>
        </authorList>
    </citation>
    <scope>NUCLEOTIDE SEQUENCE [LARGE SCALE GENOMIC DNA]</scope>
    <source>
        <strain evidence="13 14">DSM 23026</strain>
    </source>
</reference>
<dbReference type="CDD" id="cd01854">
    <property type="entry name" value="YjeQ_EngC"/>
    <property type="match status" value="1"/>
</dbReference>
<comment type="similarity">
    <text evidence="10">Belongs to the TRAFAC class YlqF/YawG GTPase family. RsgA subfamily.</text>
</comment>
<evidence type="ECO:0000313" key="14">
    <source>
        <dbReference type="Proteomes" id="UP000051249"/>
    </source>
</evidence>
<feature type="binding site" evidence="10">
    <location>
        <position position="247"/>
    </location>
    <ligand>
        <name>Zn(2+)</name>
        <dbReference type="ChEBI" id="CHEBI:29105"/>
    </ligand>
</feature>
<keyword evidence="7 10" id="KW-0862">Zinc</keyword>